<evidence type="ECO:0000256" key="6">
    <source>
        <dbReference type="ARBA" id="ARBA00023157"/>
    </source>
</evidence>
<evidence type="ECO:0000256" key="7">
    <source>
        <dbReference type="ARBA" id="ARBA00023295"/>
    </source>
</evidence>
<dbReference type="OrthoDB" id="9807519at2"/>
<evidence type="ECO:0000256" key="9">
    <source>
        <dbReference type="SAM" id="SignalP"/>
    </source>
</evidence>
<dbReference type="PANTHER" id="PTHR11452:SF75">
    <property type="entry name" value="ALPHA-GALACTOSIDASE MEL1"/>
    <property type="match status" value="1"/>
</dbReference>
<sequence length="407" mass="46090">MKRLLLFCAALCCAATSSAQKWEGLADTPPMGWSTWNKFGCNVDERMVREMADALVESGLAEAGYVYLNIDDCWHASERDADGFPQCDPERFPSGMKALADYVHSKGLKLGIYSDAGRRTCAGRFGSFGHEYQDALQYARWGIDYLKYDWCNTENINPVGAYTLMRDALRAAGRPILFSMCEWGNSKPWTWAREVGHMWRTTGDIGLSFSDPAVFTGDWKPRTVMQNFDDNAGLRRYAGPGHWNDPDMLEVGNGMSVNQDRAHFTMWCMMAAPLILGNDIRAMSDETAAIVTDRDVIAIDQDPLGVQGLRYATDNGLEIWFKPLAGGEWAFCLFNRTHEARPYTIDWQLFSFTDTEVSQCSTAFDRIVYEGRDLWNGGRSFRTDRKREVVVPAEDVVLYRLRPVVKR</sequence>
<dbReference type="Gene3D" id="3.20.20.70">
    <property type="entry name" value="Aldolase class I"/>
    <property type="match status" value="1"/>
</dbReference>
<keyword evidence="5 8" id="KW-0378">Hydrolase</keyword>
<evidence type="ECO:0000256" key="8">
    <source>
        <dbReference type="RuleBase" id="RU361168"/>
    </source>
</evidence>
<dbReference type="GO" id="GO:0016052">
    <property type="term" value="P:carbohydrate catabolic process"/>
    <property type="evidence" value="ECO:0007669"/>
    <property type="project" value="UniProtKB-ARBA"/>
</dbReference>
<evidence type="ECO:0000256" key="3">
    <source>
        <dbReference type="ARBA" id="ARBA00012755"/>
    </source>
</evidence>
<dbReference type="PROSITE" id="PS00512">
    <property type="entry name" value="ALPHA_GALACTOSIDASE"/>
    <property type="match status" value="1"/>
</dbReference>
<gene>
    <name evidence="11" type="ORF">A5CPEGH6_11100</name>
</gene>
<dbReference type="RefSeq" id="WP_141428287.1">
    <property type="nucleotide sequence ID" value="NZ_AP019736.1"/>
</dbReference>
<dbReference type="SUPFAM" id="SSF51011">
    <property type="entry name" value="Glycosyl hydrolase domain"/>
    <property type="match status" value="1"/>
</dbReference>
<evidence type="ECO:0000313" key="11">
    <source>
        <dbReference type="EMBL" id="BBL06472.1"/>
    </source>
</evidence>
<keyword evidence="4 9" id="KW-0732">Signal</keyword>
<evidence type="ECO:0000259" key="10">
    <source>
        <dbReference type="Pfam" id="PF17801"/>
    </source>
</evidence>
<feature type="domain" description="Alpha galactosidase C-terminal" evidence="10">
    <location>
        <begin position="314"/>
        <end position="401"/>
    </location>
</feature>
<comment type="catalytic activity">
    <reaction evidence="1 8">
        <text>Hydrolysis of terminal, non-reducing alpha-D-galactose residues in alpha-D-galactosides, including galactose oligosaccharides, galactomannans and galactolipids.</text>
        <dbReference type="EC" id="3.2.1.22"/>
    </reaction>
</comment>
<dbReference type="CDD" id="cd14792">
    <property type="entry name" value="GH27"/>
    <property type="match status" value="1"/>
</dbReference>
<dbReference type="Pfam" id="PF17801">
    <property type="entry name" value="Melibiase_C"/>
    <property type="match status" value="1"/>
</dbReference>
<dbReference type="PRINTS" id="PR00740">
    <property type="entry name" value="GLHYDRLASE27"/>
</dbReference>
<dbReference type="PANTHER" id="PTHR11452">
    <property type="entry name" value="ALPHA-GALACTOSIDASE/ALPHA-N-ACETYLGALACTOSAMINIDASE"/>
    <property type="match status" value="1"/>
</dbReference>
<dbReference type="Gene3D" id="2.60.40.1180">
    <property type="entry name" value="Golgi alpha-mannosidase II"/>
    <property type="match status" value="1"/>
</dbReference>
<organism evidence="11 12">
    <name type="scientific">Alistipes dispar</name>
    <dbReference type="NCBI Taxonomy" id="2585119"/>
    <lineage>
        <taxon>Bacteria</taxon>
        <taxon>Pseudomonadati</taxon>
        <taxon>Bacteroidota</taxon>
        <taxon>Bacteroidia</taxon>
        <taxon>Bacteroidales</taxon>
        <taxon>Rikenellaceae</taxon>
        <taxon>Alistipes</taxon>
    </lineage>
</organism>
<accession>A0A4Y1X0C2</accession>
<evidence type="ECO:0000256" key="2">
    <source>
        <dbReference type="ARBA" id="ARBA00009743"/>
    </source>
</evidence>
<dbReference type="Proteomes" id="UP000319374">
    <property type="component" value="Chromosome"/>
</dbReference>
<feature type="chain" id="PRO_5021370379" description="Alpha-galactosidase" evidence="9">
    <location>
        <begin position="20"/>
        <end position="407"/>
    </location>
</feature>
<dbReference type="Pfam" id="PF16499">
    <property type="entry name" value="Melibiase_2"/>
    <property type="match status" value="1"/>
</dbReference>
<keyword evidence="6 8" id="KW-1015">Disulfide bond</keyword>
<dbReference type="InterPro" id="IPR013780">
    <property type="entry name" value="Glyco_hydro_b"/>
</dbReference>
<dbReference type="InterPro" id="IPR013785">
    <property type="entry name" value="Aldolase_TIM"/>
</dbReference>
<dbReference type="EMBL" id="AP019736">
    <property type="protein sequence ID" value="BBL06472.1"/>
    <property type="molecule type" value="Genomic_DNA"/>
</dbReference>
<keyword evidence="7 8" id="KW-0326">Glycosidase</keyword>
<dbReference type="KEGG" id="ada:A5CPEGH6_11100"/>
<protein>
    <recommendedName>
        <fullName evidence="3 8">Alpha-galactosidase</fullName>
        <ecNumber evidence="3 8">3.2.1.22</ecNumber>
    </recommendedName>
    <alternativeName>
        <fullName evidence="8">Melibiase</fullName>
    </alternativeName>
</protein>
<dbReference type="InterPro" id="IPR000111">
    <property type="entry name" value="Glyco_hydro_27/36_CS"/>
</dbReference>
<feature type="signal peptide" evidence="9">
    <location>
        <begin position="1"/>
        <end position="19"/>
    </location>
</feature>
<comment type="similarity">
    <text evidence="2 8">Belongs to the glycosyl hydrolase 27 family.</text>
</comment>
<dbReference type="GeneID" id="98673087"/>
<dbReference type="GO" id="GO:0004557">
    <property type="term" value="F:alpha-galactosidase activity"/>
    <property type="evidence" value="ECO:0007669"/>
    <property type="project" value="UniProtKB-EC"/>
</dbReference>
<dbReference type="InterPro" id="IPR041233">
    <property type="entry name" value="Melibiase_C"/>
</dbReference>
<dbReference type="AlphaFoldDB" id="A0A4Y1X0C2"/>
<dbReference type="FunFam" id="3.20.20.70:FF:000202">
    <property type="entry name" value="Alpha-galactosidase"/>
    <property type="match status" value="1"/>
</dbReference>
<dbReference type="InterPro" id="IPR017853">
    <property type="entry name" value="GH"/>
</dbReference>
<evidence type="ECO:0000313" key="12">
    <source>
        <dbReference type="Proteomes" id="UP000319374"/>
    </source>
</evidence>
<proteinExistence type="inferred from homology"/>
<name>A0A4Y1X0C2_9BACT</name>
<evidence type="ECO:0000256" key="4">
    <source>
        <dbReference type="ARBA" id="ARBA00022729"/>
    </source>
</evidence>
<evidence type="ECO:0000256" key="5">
    <source>
        <dbReference type="ARBA" id="ARBA00022801"/>
    </source>
</evidence>
<dbReference type="EC" id="3.2.1.22" evidence="3 8"/>
<keyword evidence="12" id="KW-1185">Reference proteome</keyword>
<dbReference type="SUPFAM" id="SSF51445">
    <property type="entry name" value="(Trans)glycosidases"/>
    <property type="match status" value="1"/>
</dbReference>
<reference evidence="12" key="1">
    <citation type="submission" date="2019-06" db="EMBL/GenBank/DDBJ databases">
        <title>Alistipes onderdonkii subsp. vulgaris subsp. nov., Alistipes dispar sp. nov. and Alistipes communis sp. nov., isolated from human faeces, and creation of Alistipes onderdonkii subsp. onderdonkii subsp. nov.</title>
        <authorList>
            <person name="Sakamoto M."/>
            <person name="Ikeyama N."/>
            <person name="Ogata Y."/>
            <person name="Suda W."/>
            <person name="Iino T."/>
            <person name="Hattori M."/>
            <person name="Ohkuma M."/>
        </authorList>
    </citation>
    <scope>NUCLEOTIDE SEQUENCE [LARGE SCALE GENOMIC DNA]</scope>
    <source>
        <strain evidence="12">5CPEGH6</strain>
    </source>
</reference>
<dbReference type="InterPro" id="IPR002241">
    <property type="entry name" value="Glyco_hydro_27"/>
</dbReference>
<evidence type="ECO:0000256" key="1">
    <source>
        <dbReference type="ARBA" id="ARBA00001255"/>
    </source>
</evidence>